<dbReference type="Proteomes" id="UP001058271">
    <property type="component" value="Chromosome"/>
</dbReference>
<feature type="transmembrane region" description="Helical" evidence="1">
    <location>
        <begin position="86"/>
        <end position="104"/>
    </location>
</feature>
<keyword evidence="1" id="KW-0812">Transmembrane</keyword>
<dbReference type="EMBL" id="CP073721">
    <property type="protein sequence ID" value="UWZ36876.1"/>
    <property type="molecule type" value="Genomic_DNA"/>
</dbReference>
<organism evidence="2 3">
    <name type="scientific">Dactylosporangium roseum</name>
    <dbReference type="NCBI Taxonomy" id="47989"/>
    <lineage>
        <taxon>Bacteria</taxon>
        <taxon>Bacillati</taxon>
        <taxon>Actinomycetota</taxon>
        <taxon>Actinomycetes</taxon>
        <taxon>Micromonosporales</taxon>
        <taxon>Micromonosporaceae</taxon>
        <taxon>Dactylosporangium</taxon>
    </lineage>
</organism>
<feature type="transmembrane region" description="Helical" evidence="1">
    <location>
        <begin position="20"/>
        <end position="47"/>
    </location>
</feature>
<feature type="transmembrane region" description="Helical" evidence="1">
    <location>
        <begin position="54"/>
        <end position="74"/>
    </location>
</feature>
<feature type="transmembrane region" description="Helical" evidence="1">
    <location>
        <begin position="385"/>
        <end position="412"/>
    </location>
</feature>
<feature type="transmembrane region" description="Helical" evidence="1">
    <location>
        <begin position="149"/>
        <end position="168"/>
    </location>
</feature>
<keyword evidence="1" id="KW-0472">Membrane</keyword>
<sequence length="470" mass="49979">MQQIDDLSADRVPLTPAAALMVAGAVLIVFTFDPQIGSVLSLAAVALFAARAHVWWLSATAAAWMAAFTAVLIFPGPYDSSAGPAVVPVLAVFVACFLGGWAVGRKVQLARRVRKAMPIVEADEPPADIAGQPASTRRPQLVWPGERRLRLYLGVVFLVALASAIMRFQNTLPPVFADNPDAARAIMSQQDDIYTGLLGQTWTVGLAVALLRAVSGDARGRWFYILLSLAFVFGAALGASKNAVLVGIVPALIAALSTRRPASHKQPMVRAPIVVALIGVIAIILAVVLGGQRTLAGEGLFEDEFRARYGDNVVAASVASLDLSLSSSTETFGRLWEQRQAVPPGHGAYSVKFLGGPGEAIVGHTDLYLITSQLSMPYYMNTATFVAIPLLDFGPAGAAIYLALLGLLVGMVDRRLEFSTGPAQQLGRAFVVYYAAFGIYELYAAIQPFWLGLAPGLIVLYLTGRSRRAS</sequence>
<feature type="transmembrane region" description="Helical" evidence="1">
    <location>
        <begin position="432"/>
        <end position="462"/>
    </location>
</feature>
<feature type="transmembrane region" description="Helical" evidence="1">
    <location>
        <begin position="193"/>
        <end position="211"/>
    </location>
</feature>
<dbReference type="RefSeq" id="WP_260726229.1">
    <property type="nucleotide sequence ID" value="NZ_BAAABS010000053.1"/>
</dbReference>
<accession>A0ABY5Z4A7</accession>
<name>A0ABY5Z4A7_9ACTN</name>
<evidence type="ECO:0000256" key="1">
    <source>
        <dbReference type="SAM" id="Phobius"/>
    </source>
</evidence>
<feature type="transmembrane region" description="Helical" evidence="1">
    <location>
        <begin position="268"/>
        <end position="289"/>
    </location>
</feature>
<keyword evidence="1" id="KW-1133">Transmembrane helix</keyword>
<feature type="transmembrane region" description="Helical" evidence="1">
    <location>
        <begin position="223"/>
        <end position="256"/>
    </location>
</feature>
<keyword evidence="3" id="KW-1185">Reference proteome</keyword>
<evidence type="ECO:0000313" key="2">
    <source>
        <dbReference type="EMBL" id="UWZ36876.1"/>
    </source>
</evidence>
<reference evidence="2" key="1">
    <citation type="submission" date="2021-04" db="EMBL/GenBank/DDBJ databases">
        <title>Biosynthetic gene clusters of Dactylosporangioum roseum.</title>
        <authorList>
            <person name="Hartkoorn R.C."/>
            <person name="Beaudoing E."/>
            <person name="Hot D."/>
            <person name="Moureu S."/>
        </authorList>
    </citation>
    <scope>NUCLEOTIDE SEQUENCE</scope>
    <source>
        <strain evidence="2">NRRL B-16295</strain>
    </source>
</reference>
<protein>
    <submittedName>
        <fullName evidence="2">Oligosaccharide repeat unit polymerase</fullName>
    </submittedName>
</protein>
<gene>
    <name evidence="2" type="ORF">Drose_00600</name>
</gene>
<evidence type="ECO:0000313" key="3">
    <source>
        <dbReference type="Proteomes" id="UP001058271"/>
    </source>
</evidence>
<proteinExistence type="predicted"/>